<dbReference type="CDD" id="cd00047">
    <property type="entry name" value="PTPc"/>
    <property type="match status" value="1"/>
</dbReference>
<dbReference type="PANTHER" id="PTHR46163:SF17">
    <property type="entry name" value="DNA-DIRECTED DNA POLYMERASE-RELATED"/>
    <property type="match status" value="1"/>
</dbReference>
<dbReference type="OrthoDB" id="5849916at2759"/>
<keyword evidence="3" id="KW-1185">Reference proteome</keyword>
<dbReference type="WBParaSite" id="HCON_00106590-00001">
    <property type="protein sequence ID" value="HCON_00106590-00001"/>
    <property type="gene ID" value="HCON_00106590"/>
</dbReference>
<feature type="region of interest" description="Disordered" evidence="1">
    <location>
        <begin position="193"/>
        <end position="217"/>
    </location>
</feature>
<dbReference type="GO" id="GO:0004725">
    <property type="term" value="F:protein tyrosine phosphatase activity"/>
    <property type="evidence" value="ECO:0007669"/>
    <property type="project" value="InterPro"/>
</dbReference>
<accession>A0A7I4YKZ6</accession>
<dbReference type="SUPFAM" id="SSF52799">
    <property type="entry name" value="(Phosphotyrosine protein) phosphatases II"/>
    <property type="match status" value="1"/>
</dbReference>
<feature type="compositionally biased region" description="Basic residues" evidence="1">
    <location>
        <begin position="1"/>
        <end position="15"/>
    </location>
</feature>
<dbReference type="InterPro" id="IPR003595">
    <property type="entry name" value="Tyr_Pase_cat"/>
</dbReference>
<dbReference type="PRINTS" id="PR00700">
    <property type="entry name" value="PRTYPHPHTASE"/>
</dbReference>
<evidence type="ECO:0000259" key="2">
    <source>
        <dbReference type="PROSITE" id="PS50055"/>
    </source>
</evidence>
<sequence length="360" mass="41588">MAAPKKGPHLRKRLSRSSASINPDGEKPSEFLAHFERFTTKQRRTMFDQVTAASRINCKTFLANKEKARFPIPLHEKKRVVLNVLKEGDSDYFPATYACCERDDYVIMEAPTKANYRDYWRLVWRDGCKICVSLSDKLSDSDENLCYPYWPSKEGEKMQIDENRFEIECLKRNDMKGYVVYDLRITSTDPSLDTGMSKAVRGSKQKTDSREDDKNEEKKWRPLTLMHFEAWPSDTWPDLDLLGPFVHALSRREVQIMRQSVDSYVPPVVIQSHDGLGRGPVVWVSTILMKDIEKKECFDVEDLAKKCAKSRPGAFHKKIHFCVLLALAFRLASLGGWTALEDARTRMKDIQKAYEDSLKK</sequence>
<name>A0A7I4YKZ6_HAECO</name>
<protein>
    <submittedName>
        <fullName evidence="4">Tyrosine-protein phosphatase domain-containing protein</fullName>
    </submittedName>
</protein>
<evidence type="ECO:0000313" key="4">
    <source>
        <dbReference type="WBParaSite" id="HCON_00106590-00001"/>
    </source>
</evidence>
<dbReference type="SMART" id="SM00194">
    <property type="entry name" value="PTPc"/>
    <property type="match status" value="1"/>
</dbReference>
<feature type="compositionally biased region" description="Basic and acidic residues" evidence="1">
    <location>
        <begin position="205"/>
        <end position="217"/>
    </location>
</feature>
<organism evidence="3 4">
    <name type="scientific">Haemonchus contortus</name>
    <name type="common">Barber pole worm</name>
    <dbReference type="NCBI Taxonomy" id="6289"/>
    <lineage>
        <taxon>Eukaryota</taxon>
        <taxon>Metazoa</taxon>
        <taxon>Ecdysozoa</taxon>
        <taxon>Nematoda</taxon>
        <taxon>Chromadorea</taxon>
        <taxon>Rhabditida</taxon>
        <taxon>Rhabditina</taxon>
        <taxon>Rhabditomorpha</taxon>
        <taxon>Strongyloidea</taxon>
        <taxon>Trichostrongylidae</taxon>
        <taxon>Haemonchus</taxon>
    </lineage>
</organism>
<dbReference type="AlphaFoldDB" id="A0A7I4YKZ6"/>
<dbReference type="InterPro" id="IPR000242">
    <property type="entry name" value="PTP_cat"/>
</dbReference>
<evidence type="ECO:0000313" key="3">
    <source>
        <dbReference type="Proteomes" id="UP000025227"/>
    </source>
</evidence>
<dbReference type="InterPro" id="IPR052782">
    <property type="entry name" value="Oocyte-zygote_transition_reg"/>
</dbReference>
<dbReference type="SMART" id="SM00404">
    <property type="entry name" value="PTPc_motif"/>
    <property type="match status" value="1"/>
</dbReference>
<dbReference type="PROSITE" id="PS50055">
    <property type="entry name" value="TYR_PHOSPHATASE_PTP"/>
    <property type="match status" value="1"/>
</dbReference>
<reference evidence="4" key="1">
    <citation type="submission" date="2020-12" db="UniProtKB">
        <authorList>
            <consortium name="WormBaseParasite"/>
        </authorList>
    </citation>
    <scope>IDENTIFICATION</scope>
    <source>
        <strain evidence="4">MHco3</strain>
    </source>
</reference>
<proteinExistence type="predicted"/>
<dbReference type="Proteomes" id="UP000025227">
    <property type="component" value="Unplaced"/>
</dbReference>
<dbReference type="Pfam" id="PF00102">
    <property type="entry name" value="Y_phosphatase"/>
    <property type="match status" value="1"/>
</dbReference>
<dbReference type="InterPro" id="IPR029021">
    <property type="entry name" value="Prot-tyrosine_phosphatase-like"/>
</dbReference>
<feature type="domain" description="Tyrosine-protein phosphatase" evidence="2">
    <location>
        <begin position="31"/>
        <end position="331"/>
    </location>
</feature>
<dbReference type="PANTHER" id="PTHR46163">
    <property type="entry name" value="TYROSINE-PROTEIN PHOSPHATASE-RELATED"/>
    <property type="match status" value="1"/>
</dbReference>
<evidence type="ECO:0000256" key="1">
    <source>
        <dbReference type="SAM" id="MobiDB-lite"/>
    </source>
</evidence>
<dbReference type="Gene3D" id="3.90.190.10">
    <property type="entry name" value="Protein tyrosine phosphatase superfamily"/>
    <property type="match status" value="1"/>
</dbReference>
<dbReference type="OMA" id="LCYPYWP"/>
<feature type="region of interest" description="Disordered" evidence="1">
    <location>
        <begin position="1"/>
        <end position="28"/>
    </location>
</feature>